<accession>A0ABY0IH97</accession>
<name>A0ABY0IH97_9BACT</name>
<dbReference type="EMBL" id="QDKL01000002">
    <property type="protein sequence ID" value="RZF21960.1"/>
    <property type="molecule type" value="Genomic_DNA"/>
</dbReference>
<proteinExistence type="predicted"/>
<comment type="caution">
    <text evidence="1">The sequence shown here is derived from an EMBL/GenBank/DDBJ whole genome shotgun (WGS) entry which is preliminary data.</text>
</comment>
<gene>
    <name evidence="1" type="ORF">DAY19_09745</name>
</gene>
<evidence type="ECO:0008006" key="3">
    <source>
        <dbReference type="Google" id="ProtNLM"/>
    </source>
</evidence>
<sequence length="115" mass="12765">MKIKKLFFLSDNQMMITAIEALGKEVGGEFFTLSNEDDAFHFIRDIVPEVILVDISTISAETIKKIEAEFCEKIPVVELVTKGEEGAKRVIQAPLDIANLMSNLDRICGDFNGEG</sequence>
<evidence type="ECO:0000313" key="1">
    <source>
        <dbReference type="EMBL" id="RZF21960.1"/>
    </source>
</evidence>
<dbReference type="Proteomes" id="UP000443582">
    <property type="component" value="Unassembled WGS sequence"/>
</dbReference>
<organism evidence="1 2">
    <name type="scientific">Halobacteriovorax vibrionivorans</name>
    <dbReference type="NCBI Taxonomy" id="2152716"/>
    <lineage>
        <taxon>Bacteria</taxon>
        <taxon>Pseudomonadati</taxon>
        <taxon>Bdellovibrionota</taxon>
        <taxon>Bacteriovoracia</taxon>
        <taxon>Bacteriovoracales</taxon>
        <taxon>Halobacteriovoraceae</taxon>
        <taxon>Halobacteriovorax</taxon>
    </lineage>
</organism>
<evidence type="ECO:0000313" key="2">
    <source>
        <dbReference type="Proteomes" id="UP000443582"/>
    </source>
</evidence>
<reference evidence="2" key="1">
    <citation type="journal article" date="2019" name="Int. J. Syst. Evol. Microbiol.">
        <title>Halobacteriovorax valvorus sp. nov., a novel prokaryotic predator isolated from coastal seawater of China.</title>
        <authorList>
            <person name="Chen M.-X."/>
        </authorList>
    </citation>
    <scope>NUCLEOTIDE SEQUENCE [LARGE SCALE GENOMIC DNA]</scope>
    <source>
        <strain evidence="2">BL9</strain>
    </source>
</reference>
<keyword evidence="2" id="KW-1185">Reference proteome</keyword>
<dbReference type="RefSeq" id="WP_115361879.1">
    <property type="nucleotide sequence ID" value="NZ_QDKL01000002.1"/>
</dbReference>
<protein>
    <recommendedName>
        <fullName evidence="3">Response regulatory domain-containing protein</fullName>
    </recommendedName>
</protein>